<protein>
    <submittedName>
        <fullName evidence="2">Uncharacterized protein</fullName>
    </submittedName>
</protein>
<dbReference type="OrthoDB" id="7852847at2759"/>
<sequence length="296" mass="34364">MARILVDFAENMQLCLKLFYNTIIGLLHYERLWIWLEIAFAYFLMCFISIWKSLMRSPHTRDVAYWLANYFGYFCTWIFKGWKVAYGAWSDFWSNPQVRRYLYECNLSVWQLVYGMPSTGSIIVFNGWHDVSCCCTDRVGQLIEQAKVCLDVALLSDESAKHLNGILGAHSRAVNVRILASDKMLQANGAEMLEICAAGVPLRSYAMSVAFGYNFVIIDSERRALEIEAGQDTQASTNLWLLRGNLKGFLKFLLHAVMNNGKKDYRNDSYHFQHFFSEWKILYPITPDYLKAYNYI</sequence>
<evidence type="ECO:0000256" key="1">
    <source>
        <dbReference type="SAM" id="Phobius"/>
    </source>
</evidence>
<dbReference type="AlphaFoldDB" id="A0A3B0JPJ5"/>
<keyword evidence="3" id="KW-1185">Reference proteome</keyword>
<keyword evidence="1" id="KW-0812">Transmembrane</keyword>
<gene>
    <name evidence="2" type="ORF">DGUA_6G003366</name>
</gene>
<accession>A0A3B0JPJ5</accession>
<keyword evidence="1" id="KW-0472">Membrane</keyword>
<dbReference type="Proteomes" id="UP000268350">
    <property type="component" value="Unassembled WGS sequence"/>
</dbReference>
<proteinExistence type="predicted"/>
<reference evidence="3" key="1">
    <citation type="submission" date="2018-01" db="EMBL/GenBank/DDBJ databases">
        <authorList>
            <person name="Alioto T."/>
            <person name="Alioto T."/>
        </authorList>
    </citation>
    <scope>NUCLEOTIDE SEQUENCE [LARGE SCALE GENOMIC DNA]</scope>
</reference>
<feature type="transmembrane region" description="Helical" evidence="1">
    <location>
        <begin position="63"/>
        <end position="82"/>
    </location>
</feature>
<feature type="transmembrane region" description="Helical" evidence="1">
    <location>
        <begin position="32"/>
        <end position="51"/>
    </location>
</feature>
<organism evidence="2 3">
    <name type="scientific">Drosophila guanche</name>
    <name type="common">Fruit fly</name>
    <dbReference type="NCBI Taxonomy" id="7266"/>
    <lineage>
        <taxon>Eukaryota</taxon>
        <taxon>Metazoa</taxon>
        <taxon>Ecdysozoa</taxon>
        <taxon>Arthropoda</taxon>
        <taxon>Hexapoda</taxon>
        <taxon>Insecta</taxon>
        <taxon>Pterygota</taxon>
        <taxon>Neoptera</taxon>
        <taxon>Endopterygota</taxon>
        <taxon>Diptera</taxon>
        <taxon>Brachycera</taxon>
        <taxon>Muscomorpha</taxon>
        <taxon>Ephydroidea</taxon>
        <taxon>Drosophilidae</taxon>
        <taxon>Drosophila</taxon>
        <taxon>Sophophora</taxon>
    </lineage>
</organism>
<dbReference type="OMA" id="NGWHNGR"/>
<evidence type="ECO:0000313" key="3">
    <source>
        <dbReference type="Proteomes" id="UP000268350"/>
    </source>
</evidence>
<dbReference type="STRING" id="7266.A0A3B0JPJ5"/>
<name>A0A3B0JPJ5_DROGU</name>
<dbReference type="Gene3D" id="3.30.870.10">
    <property type="entry name" value="Endonuclease Chain A"/>
    <property type="match status" value="1"/>
</dbReference>
<evidence type="ECO:0000313" key="2">
    <source>
        <dbReference type="EMBL" id="SPP75539.1"/>
    </source>
</evidence>
<dbReference type="EMBL" id="OUUW01000001">
    <property type="protein sequence ID" value="SPP75539.1"/>
    <property type="molecule type" value="Genomic_DNA"/>
</dbReference>
<keyword evidence="1" id="KW-1133">Transmembrane helix</keyword>